<dbReference type="InterPro" id="IPR041727">
    <property type="entry name" value="NAGK-C"/>
</dbReference>
<reference evidence="10" key="1">
    <citation type="submission" date="2019-08" db="EMBL/GenBank/DDBJ databases">
        <authorList>
            <person name="Kucharzyk K."/>
            <person name="Murdoch R.W."/>
            <person name="Higgins S."/>
            <person name="Loffler F."/>
        </authorList>
    </citation>
    <scope>NUCLEOTIDE SEQUENCE</scope>
</reference>
<dbReference type="CDD" id="cd04250">
    <property type="entry name" value="AAK_NAGK-C"/>
    <property type="match status" value="1"/>
</dbReference>
<dbReference type="Gene3D" id="3.40.1160.10">
    <property type="entry name" value="Acetylglutamate kinase-like"/>
    <property type="match status" value="1"/>
</dbReference>
<evidence type="ECO:0000259" key="9">
    <source>
        <dbReference type="Pfam" id="PF00696"/>
    </source>
</evidence>
<dbReference type="GO" id="GO:0005524">
    <property type="term" value="F:ATP binding"/>
    <property type="evidence" value="ECO:0007669"/>
    <property type="project" value="UniProtKB-KW"/>
</dbReference>
<dbReference type="InterPro" id="IPR001048">
    <property type="entry name" value="Asp/Glu/Uridylate_kinase"/>
</dbReference>
<evidence type="ECO:0000256" key="5">
    <source>
        <dbReference type="ARBA" id="ARBA00022679"/>
    </source>
</evidence>
<accession>A0A644WGN7</accession>
<dbReference type="GO" id="GO:0005737">
    <property type="term" value="C:cytoplasm"/>
    <property type="evidence" value="ECO:0007669"/>
    <property type="project" value="InterPro"/>
</dbReference>
<evidence type="ECO:0000256" key="8">
    <source>
        <dbReference type="ARBA" id="ARBA00022840"/>
    </source>
</evidence>
<evidence type="ECO:0000256" key="2">
    <source>
        <dbReference type="ARBA" id="ARBA00013065"/>
    </source>
</evidence>
<dbReference type="HAMAP" id="MF_00082">
    <property type="entry name" value="ArgB"/>
    <property type="match status" value="1"/>
</dbReference>
<evidence type="ECO:0000256" key="4">
    <source>
        <dbReference type="ARBA" id="ARBA00022605"/>
    </source>
</evidence>
<dbReference type="PANTHER" id="PTHR23342">
    <property type="entry name" value="N-ACETYLGLUTAMATE SYNTHASE"/>
    <property type="match status" value="1"/>
</dbReference>
<comment type="pathway">
    <text evidence="1">Amino-acid biosynthesis; L-arginine biosynthesis; N(2)-acetyl-L-ornithine from L-glutamate: step 2/4.</text>
</comment>
<evidence type="ECO:0000256" key="1">
    <source>
        <dbReference type="ARBA" id="ARBA00004828"/>
    </source>
</evidence>
<keyword evidence="4" id="KW-0028">Amino-acid biosynthesis</keyword>
<organism evidence="10">
    <name type="scientific">bioreactor metagenome</name>
    <dbReference type="NCBI Taxonomy" id="1076179"/>
    <lineage>
        <taxon>unclassified sequences</taxon>
        <taxon>metagenomes</taxon>
        <taxon>ecological metagenomes</taxon>
    </lineage>
</organism>
<keyword evidence="7 10" id="KW-0418">Kinase</keyword>
<keyword evidence="8" id="KW-0067">ATP-binding</keyword>
<dbReference type="FunFam" id="3.40.1160.10:FF:000004">
    <property type="entry name" value="Acetylglutamate kinase"/>
    <property type="match status" value="1"/>
</dbReference>
<dbReference type="InterPro" id="IPR001057">
    <property type="entry name" value="Glu/AcGlu_kinase"/>
</dbReference>
<dbReference type="EMBL" id="VSSQ01000814">
    <property type="protein sequence ID" value="MPM01683.1"/>
    <property type="molecule type" value="Genomic_DNA"/>
</dbReference>
<dbReference type="InterPro" id="IPR037528">
    <property type="entry name" value="ArgB"/>
</dbReference>
<dbReference type="Pfam" id="PF00696">
    <property type="entry name" value="AA_kinase"/>
    <property type="match status" value="1"/>
</dbReference>
<keyword evidence="6" id="KW-0547">Nucleotide-binding</keyword>
<dbReference type="PRINTS" id="PR00474">
    <property type="entry name" value="GLU5KINASE"/>
</dbReference>
<sequence length="287" mass="30855">MYILNYIEHAKVLTQALPYIQSLSGKIVVIKYGGNAMTSDELRKSVATDIVLLQCVGIKPVIVHGGGPHISEFLNKIGKESKFIDGLRYTDNETVEIVKMVLGGKVNKDLVSLIESTGGKALGLCGMDGSFIKAKKIEKSVDLGYVGEITSIDINIINTAIESGYIPVIGSIAIGEDCTQVYNINADICASKISSALKAEKLVLLTNVPGLMIDPSDESTLISSLKPHEVKKLQMDGIIKNGMIPKIDCCVEAVRMGVKKAHIIDGTLPHSILLELLSKEGIGTMIY</sequence>
<dbReference type="AlphaFoldDB" id="A0A644WGN7"/>
<gene>
    <name evidence="10" type="primary">argB_14</name>
    <name evidence="10" type="ORF">SDC9_47923</name>
</gene>
<dbReference type="NCBIfam" id="TIGR00761">
    <property type="entry name" value="argB"/>
    <property type="match status" value="1"/>
</dbReference>
<feature type="domain" description="Aspartate/glutamate/uridylate kinase" evidence="9">
    <location>
        <begin position="26"/>
        <end position="265"/>
    </location>
</feature>
<keyword evidence="3" id="KW-0055">Arginine biosynthesis</keyword>
<proteinExistence type="inferred from homology"/>
<dbReference type="PIRSF" id="PIRSF000728">
    <property type="entry name" value="NAGK"/>
    <property type="match status" value="1"/>
</dbReference>
<dbReference type="GO" id="GO:0003991">
    <property type="term" value="F:acetylglutamate kinase activity"/>
    <property type="evidence" value="ECO:0007669"/>
    <property type="project" value="UniProtKB-EC"/>
</dbReference>
<dbReference type="InterPro" id="IPR004662">
    <property type="entry name" value="AcgluKinase_fam"/>
</dbReference>
<dbReference type="SUPFAM" id="SSF53633">
    <property type="entry name" value="Carbamate kinase-like"/>
    <property type="match status" value="1"/>
</dbReference>
<evidence type="ECO:0000256" key="3">
    <source>
        <dbReference type="ARBA" id="ARBA00022571"/>
    </source>
</evidence>
<keyword evidence="5 10" id="KW-0808">Transferase</keyword>
<protein>
    <recommendedName>
        <fullName evidence="2">acetylglutamate kinase</fullName>
        <ecNumber evidence="2">2.7.2.8</ecNumber>
    </recommendedName>
</protein>
<dbReference type="PANTHER" id="PTHR23342:SF0">
    <property type="entry name" value="N-ACETYLGLUTAMATE SYNTHASE, MITOCHONDRIAL"/>
    <property type="match status" value="1"/>
</dbReference>
<dbReference type="EC" id="2.7.2.8" evidence="2"/>
<comment type="caution">
    <text evidence="10">The sequence shown here is derived from an EMBL/GenBank/DDBJ whole genome shotgun (WGS) entry which is preliminary data.</text>
</comment>
<dbReference type="InterPro" id="IPR036393">
    <property type="entry name" value="AceGlu_kinase-like_sf"/>
</dbReference>
<dbReference type="GO" id="GO:0006526">
    <property type="term" value="P:L-arginine biosynthetic process"/>
    <property type="evidence" value="ECO:0007669"/>
    <property type="project" value="UniProtKB-KW"/>
</dbReference>
<evidence type="ECO:0000256" key="7">
    <source>
        <dbReference type="ARBA" id="ARBA00022777"/>
    </source>
</evidence>
<name>A0A644WGN7_9ZZZZ</name>
<evidence type="ECO:0000256" key="6">
    <source>
        <dbReference type="ARBA" id="ARBA00022741"/>
    </source>
</evidence>
<evidence type="ECO:0000313" key="10">
    <source>
        <dbReference type="EMBL" id="MPM01683.1"/>
    </source>
</evidence>